<protein>
    <submittedName>
        <fullName evidence="1">Uncharacterized protein</fullName>
    </submittedName>
</protein>
<evidence type="ECO:0000313" key="1">
    <source>
        <dbReference type="EMBL" id="MBX46071.1"/>
    </source>
</evidence>
<sequence length="38" mass="3952">MILEAKDGIAGSIDILTTRISISLGDTPDLAKSFGMLS</sequence>
<proteinExistence type="predicted"/>
<organism evidence="1">
    <name type="scientific">Rhizophora mucronata</name>
    <name type="common">Asiatic mangrove</name>
    <dbReference type="NCBI Taxonomy" id="61149"/>
    <lineage>
        <taxon>Eukaryota</taxon>
        <taxon>Viridiplantae</taxon>
        <taxon>Streptophyta</taxon>
        <taxon>Embryophyta</taxon>
        <taxon>Tracheophyta</taxon>
        <taxon>Spermatophyta</taxon>
        <taxon>Magnoliopsida</taxon>
        <taxon>eudicotyledons</taxon>
        <taxon>Gunneridae</taxon>
        <taxon>Pentapetalae</taxon>
        <taxon>rosids</taxon>
        <taxon>fabids</taxon>
        <taxon>Malpighiales</taxon>
        <taxon>Rhizophoraceae</taxon>
        <taxon>Rhizophora</taxon>
    </lineage>
</organism>
<dbReference type="AlphaFoldDB" id="A0A2P2NUN8"/>
<dbReference type="EMBL" id="GGEC01065587">
    <property type="protein sequence ID" value="MBX46071.1"/>
    <property type="molecule type" value="Transcribed_RNA"/>
</dbReference>
<name>A0A2P2NUN8_RHIMU</name>
<accession>A0A2P2NUN8</accession>
<reference evidence="1" key="1">
    <citation type="submission" date="2018-02" db="EMBL/GenBank/DDBJ databases">
        <title>Rhizophora mucronata_Transcriptome.</title>
        <authorList>
            <person name="Meera S.P."/>
            <person name="Sreeshan A."/>
            <person name="Augustine A."/>
        </authorList>
    </citation>
    <scope>NUCLEOTIDE SEQUENCE</scope>
    <source>
        <tissue evidence="1">Leaf</tissue>
    </source>
</reference>